<dbReference type="OrthoDB" id="2381181at2"/>
<dbReference type="AlphaFoldDB" id="A0A3A1QXG0"/>
<protein>
    <submittedName>
        <fullName evidence="2">Peptidase</fullName>
    </submittedName>
</protein>
<organism evidence="2 3">
    <name type="scientific">Bacillus salacetis</name>
    <dbReference type="NCBI Taxonomy" id="2315464"/>
    <lineage>
        <taxon>Bacteria</taxon>
        <taxon>Bacillati</taxon>
        <taxon>Bacillota</taxon>
        <taxon>Bacilli</taxon>
        <taxon>Bacillales</taxon>
        <taxon>Bacillaceae</taxon>
        <taxon>Bacillus</taxon>
    </lineage>
</organism>
<accession>A0A3A1QXG0</accession>
<dbReference type="RefSeq" id="WP_119547177.1">
    <property type="nucleotide sequence ID" value="NZ_QXIR01000015.1"/>
</dbReference>
<dbReference type="Pfam" id="PF17881">
    <property type="entry name" value="TseB"/>
    <property type="match status" value="1"/>
</dbReference>
<comment type="caution">
    <text evidence="2">The sequence shown here is derived from an EMBL/GenBank/DDBJ whole genome shotgun (WGS) entry which is preliminary data.</text>
</comment>
<dbReference type="SUPFAM" id="SSF54403">
    <property type="entry name" value="Cystatin/monellin"/>
    <property type="match status" value="2"/>
</dbReference>
<name>A0A3A1QXG0_9BACI</name>
<reference evidence="2 3" key="1">
    <citation type="submission" date="2018-09" db="EMBL/GenBank/DDBJ databases">
        <title>Bacillus saliacetes sp. nov., isolated from Thai shrimp paste (Ka-pi).</title>
        <authorList>
            <person name="Daroonpunt R."/>
            <person name="Tanasupawat S."/>
            <person name="Yiamsombut S."/>
        </authorList>
    </citation>
    <scope>NUCLEOTIDE SEQUENCE [LARGE SCALE GENOMIC DNA]</scope>
    <source>
        <strain evidence="2 3">SKP7-4</strain>
    </source>
</reference>
<dbReference type="Proteomes" id="UP000265801">
    <property type="component" value="Unassembled WGS sequence"/>
</dbReference>
<feature type="domain" description="Cell wall elongation regulator TseB-like" evidence="1">
    <location>
        <begin position="36"/>
        <end position="80"/>
    </location>
</feature>
<evidence type="ECO:0000313" key="2">
    <source>
        <dbReference type="EMBL" id="RIW33119.1"/>
    </source>
</evidence>
<dbReference type="EMBL" id="QXIR01000015">
    <property type="protein sequence ID" value="RIW33119.1"/>
    <property type="molecule type" value="Genomic_DNA"/>
</dbReference>
<sequence length="157" mass="17667">MKKIIFLAVIAAIVIIGGMTAVFLEARAPVNDRADAAIQRAEAESDLAATDDVSLYNGKKSYVVITGKNSSDEKIVVWVPEKDDEIIVKKWADGISKKAAINKLNEENDVNEILSVKLGMESVGPVWEMTYLDENDHLNYYYLLFETGEWWRKIENL</sequence>
<dbReference type="InterPro" id="IPR041401">
    <property type="entry name" value="TseB-like_dom"/>
</dbReference>
<evidence type="ECO:0000259" key="1">
    <source>
        <dbReference type="Pfam" id="PF17881"/>
    </source>
</evidence>
<gene>
    <name evidence="2" type="ORF">D3H55_12100</name>
</gene>
<dbReference type="Gene3D" id="3.10.450.40">
    <property type="match status" value="2"/>
</dbReference>
<proteinExistence type="predicted"/>
<dbReference type="InterPro" id="IPR046350">
    <property type="entry name" value="Cystatin_sf"/>
</dbReference>
<keyword evidence="3" id="KW-1185">Reference proteome</keyword>
<evidence type="ECO:0000313" key="3">
    <source>
        <dbReference type="Proteomes" id="UP000265801"/>
    </source>
</evidence>